<sequence length="402" mass="46341">MDSKWQVWKDLLASAVDDSIPKVGAKRRQNAPWITRELILLCRKKRSAYKKAKRTGKTRDQNYYSKLNNMVKRKCNIARWEYINSLAEKISSNDAKPFWRYVNSKRKGTNSLILLKTQDGEITKDSEIAESMNNYFSSVFTEETFENFLSMVRRTKDSLTNIKCTIAEVECHLKQLNVNKSPGPDDISPHVLKQCCTQLAPSLTTILNESFSTGKLPYDWKIANIAPVHKRKSKSMKENYRQISLTSVISKVAEKIVQNRCVKFWLDRHIFCEHQFGFQANKSTLSQLLLCFNDWARDEATPTDVVIMDFCKAFDSVPHERLLYKLKQHGIGGALLDWFRYFLTDRYQRVIVHGSQSNWSPVKSGVPQGTILGPILFLIYINDLPSEIQSSIKLFADGTKIY</sequence>
<protein>
    <submittedName>
        <fullName evidence="1">Uncharacterized protein</fullName>
    </submittedName>
</protein>
<organism evidence="1 2">
    <name type="scientific">Paramuricea clavata</name>
    <name type="common">Red gorgonian</name>
    <name type="synonym">Violescent sea-whip</name>
    <dbReference type="NCBI Taxonomy" id="317549"/>
    <lineage>
        <taxon>Eukaryota</taxon>
        <taxon>Metazoa</taxon>
        <taxon>Cnidaria</taxon>
        <taxon>Anthozoa</taxon>
        <taxon>Octocorallia</taxon>
        <taxon>Malacalcyonacea</taxon>
        <taxon>Plexauridae</taxon>
        <taxon>Paramuricea</taxon>
    </lineage>
</organism>
<gene>
    <name evidence="1" type="ORF">PACLA_8A037259</name>
</gene>
<dbReference type="EMBL" id="CACRXK020008492">
    <property type="protein sequence ID" value="CAB4014892.1"/>
    <property type="molecule type" value="Genomic_DNA"/>
</dbReference>
<dbReference type="PANTHER" id="PTHR47510:SF3">
    <property type="entry name" value="ENDO_EXONUCLEASE_PHOSPHATASE DOMAIN-CONTAINING PROTEIN"/>
    <property type="match status" value="1"/>
</dbReference>
<keyword evidence="2" id="KW-1185">Reference proteome</keyword>
<dbReference type="Proteomes" id="UP001152795">
    <property type="component" value="Unassembled WGS sequence"/>
</dbReference>
<dbReference type="SUPFAM" id="SSF56672">
    <property type="entry name" value="DNA/RNA polymerases"/>
    <property type="match status" value="1"/>
</dbReference>
<name>A0A6S7JD15_PARCT</name>
<dbReference type="PROSITE" id="PS50878">
    <property type="entry name" value="RT_POL"/>
    <property type="match status" value="1"/>
</dbReference>
<dbReference type="OrthoDB" id="5985347at2759"/>
<dbReference type="InterPro" id="IPR000477">
    <property type="entry name" value="RT_dom"/>
</dbReference>
<reference evidence="1" key="1">
    <citation type="submission" date="2020-04" db="EMBL/GenBank/DDBJ databases">
        <authorList>
            <person name="Alioto T."/>
            <person name="Alioto T."/>
            <person name="Gomez Garrido J."/>
        </authorList>
    </citation>
    <scope>NUCLEOTIDE SEQUENCE</scope>
    <source>
        <strain evidence="1">A484AB</strain>
    </source>
</reference>
<proteinExistence type="predicted"/>
<accession>A0A6S7JD15</accession>
<dbReference type="CDD" id="cd01650">
    <property type="entry name" value="RT_nLTR_like"/>
    <property type="match status" value="1"/>
</dbReference>
<comment type="caution">
    <text evidence="1">The sequence shown here is derived from an EMBL/GenBank/DDBJ whole genome shotgun (WGS) entry which is preliminary data.</text>
</comment>
<evidence type="ECO:0000313" key="1">
    <source>
        <dbReference type="EMBL" id="CAB4014892.1"/>
    </source>
</evidence>
<dbReference type="InterPro" id="IPR043502">
    <property type="entry name" value="DNA/RNA_pol_sf"/>
</dbReference>
<dbReference type="Pfam" id="PF00078">
    <property type="entry name" value="RVT_1"/>
    <property type="match status" value="1"/>
</dbReference>
<evidence type="ECO:0000313" key="2">
    <source>
        <dbReference type="Proteomes" id="UP001152795"/>
    </source>
</evidence>
<dbReference type="PANTHER" id="PTHR47510">
    <property type="entry name" value="REVERSE TRANSCRIPTASE DOMAIN-CONTAINING PROTEIN"/>
    <property type="match status" value="1"/>
</dbReference>
<dbReference type="AlphaFoldDB" id="A0A6S7JD15"/>